<evidence type="ECO:0000313" key="6">
    <source>
        <dbReference type="Proteomes" id="UP001500975"/>
    </source>
</evidence>
<comment type="caution">
    <text evidence="5">The sequence shown here is derived from an EMBL/GenBank/DDBJ whole genome shotgun (WGS) entry which is preliminary data.</text>
</comment>
<dbReference type="PROSITE" id="PS50043">
    <property type="entry name" value="HTH_LUXR_2"/>
    <property type="match status" value="1"/>
</dbReference>
<reference evidence="6" key="1">
    <citation type="journal article" date="2019" name="Int. J. Syst. Evol. Microbiol.">
        <title>The Global Catalogue of Microorganisms (GCM) 10K type strain sequencing project: providing services to taxonomists for standard genome sequencing and annotation.</title>
        <authorList>
            <consortium name="The Broad Institute Genomics Platform"/>
            <consortium name="The Broad Institute Genome Sequencing Center for Infectious Disease"/>
            <person name="Wu L."/>
            <person name="Ma J."/>
        </authorList>
    </citation>
    <scope>NUCLEOTIDE SEQUENCE [LARGE SCALE GENOMIC DNA]</scope>
    <source>
        <strain evidence="6">JCM 17804</strain>
    </source>
</reference>
<keyword evidence="1" id="KW-0805">Transcription regulation</keyword>
<proteinExistence type="predicted"/>
<dbReference type="RefSeq" id="WP_345536206.1">
    <property type="nucleotide sequence ID" value="NZ_BAABGJ010000008.1"/>
</dbReference>
<evidence type="ECO:0000256" key="2">
    <source>
        <dbReference type="ARBA" id="ARBA00023125"/>
    </source>
</evidence>
<keyword evidence="6" id="KW-1185">Reference proteome</keyword>
<gene>
    <name evidence="5" type="ORF">GCM10023165_09280</name>
</gene>
<feature type="domain" description="HTH luxR-type" evidence="4">
    <location>
        <begin position="179"/>
        <end position="244"/>
    </location>
</feature>
<evidence type="ECO:0000313" key="5">
    <source>
        <dbReference type="EMBL" id="GAA4333865.1"/>
    </source>
</evidence>
<dbReference type="CDD" id="cd06170">
    <property type="entry name" value="LuxR_C_like"/>
    <property type="match status" value="1"/>
</dbReference>
<dbReference type="Gene3D" id="1.10.10.10">
    <property type="entry name" value="Winged helix-like DNA-binding domain superfamily/Winged helix DNA-binding domain"/>
    <property type="match status" value="1"/>
</dbReference>
<evidence type="ECO:0000259" key="4">
    <source>
        <dbReference type="PROSITE" id="PS50043"/>
    </source>
</evidence>
<dbReference type="PRINTS" id="PR00038">
    <property type="entry name" value="HTHLUXR"/>
</dbReference>
<evidence type="ECO:0000256" key="3">
    <source>
        <dbReference type="ARBA" id="ARBA00023163"/>
    </source>
</evidence>
<dbReference type="SUPFAM" id="SSF46894">
    <property type="entry name" value="C-terminal effector domain of the bipartite response regulators"/>
    <property type="match status" value="1"/>
</dbReference>
<organism evidence="5 6">
    <name type="scientific">Variovorax defluvii</name>
    <dbReference type="NCBI Taxonomy" id="913761"/>
    <lineage>
        <taxon>Bacteria</taxon>
        <taxon>Pseudomonadati</taxon>
        <taxon>Pseudomonadota</taxon>
        <taxon>Betaproteobacteria</taxon>
        <taxon>Burkholderiales</taxon>
        <taxon>Comamonadaceae</taxon>
        <taxon>Variovorax</taxon>
    </lineage>
</organism>
<dbReference type="SMART" id="SM00421">
    <property type="entry name" value="HTH_LUXR"/>
    <property type="match status" value="1"/>
</dbReference>
<keyword evidence="3" id="KW-0804">Transcription</keyword>
<evidence type="ECO:0000256" key="1">
    <source>
        <dbReference type="ARBA" id="ARBA00023015"/>
    </source>
</evidence>
<dbReference type="PANTHER" id="PTHR44688:SF16">
    <property type="entry name" value="DNA-BINDING TRANSCRIPTIONAL ACTIVATOR DEVR_DOSR"/>
    <property type="match status" value="1"/>
</dbReference>
<name>A0ABP8H3V9_9BURK</name>
<protein>
    <recommendedName>
        <fullName evidence="4">HTH luxR-type domain-containing protein</fullName>
    </recommendedName>
</protein>
<sequence length="253" mass="27445">MKNESAGDLLASTARGVVDEEALKAWVQGPVRAVLPHGAMLCGQSVPHSGGYAAIQAWSFGVPAAYRAKIACAGGNARSPVLTRLMRTGGPVFFDEDDERPDFDANWRGNFRLAGWRNVLGLAYCSGEGDQLVFTSAAFYNVSSAMEAQGRTLQQMVMPHLHSALSRVHQLRSEESTSAATRLLTLAPGERAVVDLLLRGKTNKEIGKQLGRSSETVKQRLSLLMRRFDVRNRTELVRVISRSGDGGHGGRQP</sequence>
<dbReference type="InterPro" id="IPR036388">
    <property type="entry name" value="WH-like_DNA-bd_sf"/>
</dbReference>
<dbReference type="EMBL" id="BAABGJ010000008">
    <property type="protein sequence ID" value="GAA4333865.1"/>
    <property type="molecule type" value="Genomic_DNA"/>
</dbReference>
<accession>A0ABP8H3V9</accession>
<dbReference type="Proteomes" id="UP001500975">
    <property type="component" value="Unassembled WGS sequence"/>
</dbReference>
<dbReference type="Pfam" id="PF00196">
    <property type="entry name" value="GerE"/>
    <property type="match status" value="1"/>
</dbReference>
<dbReference type="InterPro" id="IPR000792">
    <property type="entry name" value="Tscrpt_reg_LuxR_C"/>
</dbReference>
<dbReference type="InterPro" id="IPR016032">
    <property type="entry name" value="Sig_transdc_resp-reg_C-effctor"/>
</dbReference>
<keyword evidence="2" id="KW-0238">DNA-binding</keyword>
<dbReference type="PANTHER" id="PTHR44688">
    <property type="entry name" value="DNA-BINDING TRANSCRIPTIONAL ACTIVATOR DEVR_DOSR"/>
    <property type="match status" value="1"/>
</dbReference>